<gene>
    <name evidence="2" type="ORF">BIW53_06625</name>
</gene>
<dbReference type="EMBL" id="MNAN01000027">
    <property type="protein sequence ID" value="OHU96215.1"/>
    <property type="molecule type" value="Genomic_DNA"/>
</dbReference>
<organism evidence="2 3">
    <name type="scientific">Pseudoalteromonas byunsanensis</name>
    <dbReference type="NCBI Taxonomy" id="327939"/>
    <lineage>
        <taxon>Bacteria</taxon>
        <taxon>Pseudomonadati</taxon>
        <taxon>Pseudomonadota</taxon>
        <taxon>Gammaproteobacteria</taxon>
        <taxon>Alteromonadales</taxon>
        <taxon>Pseudoalteromonadaceae</taxon>
        <taxon>Pseudoalteromonas</taxon>
    </lineage>
</organism>
<keyword evidence="1" id="KW-0812">Transmembrane</keyword>
<evidence type="ECO:0000313" key="2">
    <source>
        <dbReference type="EMBL" id="OHU96215.1"/>
    </source>
</evidence>
<feature type="transmembrane region" description="Helical" evidence="1">
    <location>
        <begin position="12"/>
        <end position="32"/>
    </location>
</feature>
<sequence>MKNKKKQEIASMPAWYVFILIVVVLCTADVMRSKDIEWFWIVAVTFIEGGGLSYAWFLFNKMIRK</sequence>
<protein>
    <submittedName>
        <fullName evidence="2">Uncharacterized protein</fullName>
    </submittedName>
</protein>
<feature type="transmembrane region" description="Helical" evidence="1">
    <location>
        <begin position="38"/>
        <end position="59"/>
    </location>
</feature>
<keyword evidence="1" id="KW-1133">Transmembrane helix</keyword>
<proteinExistence type="predicted"/>
<dbReference type="RefSeq" id="WP_070991084.1">
    <property type="nucleotide sequence ID" value="NZ_CBCSHD010000003.1"/>
</dbReference>
<name>A0A1S1NA20_9GAMM</name>
<reference evidence="2 3" key="1">
    <citation type="submission" date="2016-10" db="EMBL/GenBank/DDBJ databases">
        <title>Pseudoalteromonas amylolytica sp. nov., isolated from the surface seawater.</title>
        <authorList>
            <person name="Wu Y.-H."/>
            <person name="Cheng H."/>
            <person name="Jin X.-B."/>
            <person name="Wang C.-S."/>
            <person name="Xu X.-W."/>
        </authorList>
    </citation>
    <scope>NUCLEOTIDE SEQUENCE [LARGE SCALE GENOMIC DNA]</scope>
    <source>
        <strain evidence="2 3">JCM 12483</strain>
    </source>
</reference>
<dbReference type="Proteomes" id="UP000180253">
    <property type="component" value="Unassembled WGS sequence"/>
</dbReference>
<accession>A0A1S1NA20</accession>
<comment type="caution">
    <text evidence="2">The sequence shown here is derived from an EMBL/GenBank/DDBJ whole genome shotgun (WGS) entry which is preliminary data.</text>
</comment>
<dbReference type="AlphaFoldDB" id="A0A1S1NA20"/>
<keyword evidence="1" id="KW-0472">Membrane</keyword>
<evidence type="ECO:0000256" key="1">
    <source>
        <dbReference type="SAM" id="Phobius"/>
    </source>
</evidence>
<evidence type="ECO:0000313" key="3">
    <source>
        <dbReference type="Proteomes" id="UP000180253"/>
    </source>
</evidence>
<keyword evidence="3" id="KW-1185">Reference proteome</keyword>